<dbReference type="Pfam" id="PF16571">
    <property type="entry name" value="FBP_C"/>
    <property type="match status" value="1"/>
</dbReference>
<dbReference type="InterPro" id="IPR010841">
    <property type="entry name" value="EF-G-binding_N"/>
</dbReference>
<dbReference type="InterPro" id="IPR038344">
    <property type="entry name" value="EF-G_N_sf"/>
</dbReference>
<keyword evidence="3" id="KW-0648">Protein biosynthesis</keyword>
<protein>
    <submittedName>
        <fullName evidence="3">Elongation factor G-binding protein</fullName>
    </submittedName>
</protein>
<gene>
    <name evidence="3" type="ORF">GJU40_18255</name>
</gene>
<comment type="caution">
    <text evidence="3">The sequence shown here is derived from an EMBL/GenBank/DDBJ whole genome shotgun (WGS) entry which is preliminary data.</text>
</comment>
<reference evidence="3 4" key="1">
    <citation type="submission" date="2019-11" db="EMBL/GenBank/DDBJ databases">
        <title>Bacillus lacus genome.</title>
        <authorList>
            <person name="Allen C.J."/>
            <person name="Newman J.D."/>
        </authorList>
    </citation>
    <scope>NUCLEOTIDE SEQUENCE [LARGE SCALE GENOMIC DNA]</scope>
    <source>
        <strain evidence="3 4">KCTC 33946</strain>
    </source>
</reference>
<evidence type="ECO:0000259" key="2">
    <source>
        <dbReference type="Pfam" id="PF16571"/>
    </source>
</evidence>
<feature type="domain" description="Elongation factor G-binding protein N-terminal" evidence="1">
    <location>
        <begin position="5"/>
        <end position="86"/>
    </location>
</feature>
<organism evidence="3 4">
    <name type="scientific">Metabacillus lacus</name>
    <dbReference type="NCBI Taxonomy" id="1983721"/>
    <lineage>
        <taxon>Bacteria</taxon>
        <taxon>Bacillati</taxon>
        <taxon>Bacillota</taxon>
        <taxon>Bacilli</taxon>
        <taxon>Bacillales</taxon>
        <taxon>Bacillaceae</taxon>
        <taxon>Metabacillus</taxon>
    </lineage>
</organism>
<name>A0A7X2J2H0_9BACI</name>
<evidence type="ECO:0000313" key="4">
    <source>
        <dbReference type="Proteomes" id="UP000448867"/>
    </source>
</evidence>
<dbReference type="Gene3D" id="1.20.1280.250">
    <property type="match status" value="1"/>
</dbReference>
<evidence type="ECO:0000313" key="3">
    <source>
        <dbReference type="EMBL" id="MRX74069.1"/>
    </source>
</evidence>
<dbReference type="Proteomes" id="UP000448867">
    <property type="component" value="Unassembled WGS sequence"/>
</dbReference>
<feature type="domain" description="Elongation factor G-binding protein C-terminal treble-clef zinc-finger" evidence="2">
    <location>
        <begin position="100"/>
        <end position="200"/>
    </location>
</feature>
<dbReference type="EMBL" id="WKKI01000058">
    <property type="protein sequence ID" value="MRX74069.1"/>
    <property type="molecule type" value="Genomic_DNA"/>
</dbReference>
<proteinExistence type="predicted"/>
<sequence length="217" mass="25603">MTQAFIKNEQFNYMKKQLNMLKDTSKRTTDSSVLQAVKEMTMDKILSLFPHADSEQSSMLQLDDTYSDLHIEKYLERLTHYVIRFPEVSEKDIQKLFPKVKKLKFPDYNEYHLQRTTYLSWSDISTNKRYLLFEREGELIGVECKFTMVNRDNMCSFCNSHSQVTFLSAITKAKNPSNPDYYKAIGHYVCFDPHLCNSRISGTQYLDSFIDEYLKVQ</sequence>
<accession>A0A7X2J2H0</accession>
<dbReference type="AlphaFoldDB" id="A0A7X2J2H0"/>
<dbReference type="OrthoDB" id="1891078at2"/>
<evidence type="ECO:0000259" key="1">
    <source>
        <dbReference type="Pfam" id="PF07299"/>
    </source>
</evidence>
<dbReference type="Pfam" id="PF07299">
    <property type="entry name" value="EF-G-binding_N"/>
    <property type="match status" value="1"/>
</dbReference>
<keyword evidence="4" id="KW-1185">Reference proteome</keyword>
<dbReference type="RefSeq" id="WP_154309523.1">
    <property type="nucleotide sequence ID" value="NZ_WKKI01000058.1"/>
</dbReference>
<keyword evidence="3" id="KW-0251">Elongation factor</keyword>
<dbReference type="CDD" id="cd16342">
    <property type="entry name" value="FusC_FusB"/>
    <property type="match status" value="1"/>
</dbReference>
<dbReference type="GO" id="GO:0003746">
    <property type="term" value="F:translation elongation factor activity"/>
    <property type="evidence" value="ECO:0007669"/>
    <property type="project" value="UniProtKB-KW"/>
</dbReference>
<dbReference type="InterPro" id="IPR032330">
    <property type="entry name" value="EF-G-binding_C"/>
</dbReference>